<dbReference type="OrthoDB" id="3938151at2"/>
<dbReference type="InterPro" id="IPR039448">
    <property type="entry name" value="Beta_helix"/>
</dbReference>
<dbReference type="EMBL" id="VDFV01000001">
    <property type="protein sequence ID" value="TNC74787.1"/>
    <property type="molecule type" value="Genomic_DNA"/>
</dbReference>
<feature type="domain" description="Right handed beta helix" evidence="2">
    <location>
        <begin position="150"/>
        <end position="327"/>
    </location>
</feature>
<feature type="signal peptide" evidence="1">
    <location>
        <begin position="1"/>
        <end position="22"/>
    </location>
</feature>
<evidence type="ECO:0000259" key="2">
    <source>
        <dbReference type="Pfam" id="PF13229"/>
    </source>
</evidence>
<proteinExistence type="predicted"/>
<dbReference type="Gene3D" id="2.160.20.10">
    <property type="entry name" value="Single-stranded right-handed beta-helix, Pectin lyase-like"/>
    <property type="match status" value="1"/>
</dbReference>
<gene>
    <name evidence="3" type="ORF">FHG71_01250</name>
</gene>
<dbReference type="SMART" id="SM00710">
    <property type="entry name" value="PbH1"/>
    <property type="match status" value="7"/>
</dbReference>
<keyword evidence="1" id="KW-0732">Signal</keyword>
<dbReference type="InterPro" id="IPR006626">
    <property type="entry name" value="PbH1"/>
</dbReference>
<dbReference type="SUPFAM" id="SSF51126">
    <property type="entry name" value="Pectin lyase-like"/>
    <property type="match status" value="1"/>
</dbReference>
<evidence type="ECO:0000313" key="3">
    <source>
        <dbReference type="EMBL" id="TNC74787.1"/>
    </source>
</evidence>
<protein>
    <recommendedName>
        <fullName evidence="2">Right handed beta helix domain-containing protein</fullName>
    </recommendedName>
</protein>
<evidence type="ECO:0000256" key="1">
    <source>
        <dbReference type="SAM" id="SignalP"/>
    </source>
</evidence>
<keyword evidence="4" id="KW-1185">Reference proteome</keyword>
<feature type="chain" id="PRO_5023052897" description="Right handed beta helix domain-containing protein" evidence="1">
    <location>
        <begin position="23"/>
        <end position="414"/>
    </location>
</feature>
<accession>A0A5C4NQ49</accession>
<sequence length="414" mass="44700">MEWTRCGLLVALLLGGAQVAQAQDAVLSDPSALEEAVEARPEGGVLLLAGGEWGRLDLRGLQWSEDRPLVIRAADPASPPRFTGGLIANVQGLVIEGILVDYTFSPEDKANDRIFRIEGSRNVAVRNSVFDGDEAQGRGPLDDGFPTAYAVSVRNSSGITIEANEIRTFYRGIVVSESEALVVRGNDIHSLRMDGMNFAQVERLLVEGNHIHDFDRSVESKDHADMIQFWTKGTEAPSRDIVIRGNLLNSGQGWFTQSIFMRNEEVDQGNAGPEMYYQDVVIEGNFILNAHLHGISVGESAGLEIANNTVVRNPNSAGTKPNPKTFIPLITVASGSTDVLVEKNVAGGITGEEGQPDWSVQDNLVVQDQSRLAPYFYGLVFVGGDPGNPASFLPKPGGPLDETGIGADMRAREF</sequence>
<dbReference type="InterPro" id="IPR012334">
    <property type="entry name" value="Pectin_lyas_fold"/>
</dbReference>
<name>A0A5C4NQ49_9RHOB</name>
<dbReference type="InterPro" id="IPR011050">
    <property type="entry name" value="Pectin_lyase_fold/virulence"/>
</dbReference>
<evidence type="ECO:0000313" key="4">
    <source>
        <dbReference type="Proteomes" id="UP000305709"/>
    </source>
</evidence>
<dbReference type="Proteomes" id="UP000305709">
    <property type="component" value="Unassembled WGS sequence"/>
</dbReference>
<organism evidence="3 4">
    <name type="scientific">Rubellimicrobium roseum</name>
    <dbReference type="NCBI Taxonomy" id="687525"/>
    <lineage>
        <taxon>Bacteria</taxon>
        <taxon>Pseudomonadati</taxon>
        <taxon>Pseudomonadota</taxon>
        <taxon>Alphaproteobacteria</taxon>
        <taxon>Rhodobacterales</taxon>
        <taxon>Roseobacteraceae</taxon>
        <taxon>Rubellimicrobium</taxon>
    </lineage>
</organism>
<reference evidence="3 4" key="1">
    <citation type="submission" date="2019-06" db="EMBL/GenBank/DDBJ databases">
        <authorList>
            <person name="Jiang L."/>
        </authorList>
    </citation>
    <scope>NUCLEOTIDE SEQUENCE [LARGE SCALE GENOMIC DNA]</scope>
    <source>
        <strain evidence="3 4">YIM 48858</strain>
    </source>
</reference>
<dbReference type="AlphaFoldDB" id="A0A5C4NQ49"/>
<comment type="caution">
    <text evidence="3">The sequence shown here is derived from an EMBL/GenBank/DDBJ whole genome shotgun (WGS) entry which is preliminary data.</text>
</comment>
<dbReference type="Pfam" id="PF13229">
    <property type="entry name" value="Beta_helix"/>
    <property type="match status" value="1"/>
</dbReference>